<gene>
    <name evidence="2" type="ORF">NADFUDRAFT_52883</name>
</gene>
<keyword evidence="3" id="KW-1185">Reference proteome</keyword>
<dbReference type="OrthoDB" id="5595751at2759"/>
<dbReference type="EMBL" id="KV454413">
    <property type="protein sequence ID" value="ODQ63895.1"/>
    <property type="molecule type" value="Genomic_DNA"/>
</dbReference>
<proteinExistence type="predicted"/>
<organism evidence="2 3">
    <name type="scientific">Nadsonia fulvescens var. elongata DSM 6958</name>
    <dbReference type="NCBI Taxonomy" id="857566"/>
    <lineage>
        <taxon>Eukaryota</taxon>
        <taxon>Fungi</taxon>
        <taxon>Dikarya</taxon>
        <taxon>Ascomycota</taxon>
        <taxon>Saccharomycotina</taxon>
        <taxon>Dipodascomycetes</taxon>
        <taxon>Dipodascales</taxon>
        <taxon>Dipodascales incertae sedis</taxon>
        <taxon>Nadsonia</taxon>
    </lineage>
</organism>
<protein>
    <submittedName>
        <fullName evidence="2">Tetrapyrrole biosynthesis, uroporphyrinogen III synthase</fullName>
    </submittedName>
</protein>
<dbReference type="PANTHER" id="PTHR12390:SF0">
    <property type="entry name" value="UROPORPHYRINOGEN-III SYNTHASE"/>
    <property type="match status" value="1"/>
</dbReference>
<dbReference type="AlphaFoldDB" id="A0A1E3PER6"/>
<dbReference type="GO" id="GO:0005829">
    <property type="term" value="C:cytosol"/>
    <property type="evidence" value="ECO:0007669"/>
    <property type="project" value="TreeGrafter"/>
</dbReference>
<evidence type="ECO:0000313" key="2">
    <source>
        <dbReference type="EMBL" id="ODQ63895.1"/>
    </source>
</evidence>
<dbReference type="InterPro" id="IPR003754">
    <property type="entry name" value="4pyrrol_synth_uPrphyn_synth"/>
</dbReference>
<accession>A0A1E3PER6</accession>
<dbReference type="PANTHER" id="PTHR12390">
    <property type="entry name" value="UROPORPHYRINOGEN III SYNTHASE"/>
    <property type="match status" value="1"/>
</dbReference>
<dbReference type="GO" id="GO:0004852">
    <property type="term" value="F:uroporphyrinogen-III synthase activity"/>
    <property type="evidence" value="ECO:0007669"/>
    <property type="project" value="InterPro"/>
</dbReference>
<evidence type="ECO:0000259" key="1">
    <source>
        <dbReference type="Pfam" id="PF02602"/>
    </source>
</evidence>
<dbReference type="InterPro" id="IPR036108">
    <property type="entry name" value="4pyrrol_syn_uPrphyn_synt_sf"/>
</dbReference>
<feature type="domain" description="Tetrapyrrole biosynthesis uroporphyrinogen III synthase" evidence="1">
    <location>
        <begin position="40"/>
        <end position="282"/>
    </location>
</feature>
<dbReference type="Pfam" id="PF02602">
    <property type="entry name" value="HEM4"/>
    <property type="match status" value="1"/>
</dbReference>
<sequence length="293" mass="33163">MSINPAKKKSSIFLLKNQTVPKDNYYTLGHELGLFSKLQFIPLLSHEFTNQDRLRFFFNSDIGNITKTFFDYDIFIITSQRAVESLNQQLEIVKKEVDQGIWEMIVNKPMYTVGPATKQVLGEFGWKNIKGGESAGNGSILSDIIIQDIKTDYVNRDKTVKILFFTGEVRKDIIPVKLNKQLEIDLDEMVIYKTVELGNVYENLSESLSTSLSKNLDGTEGTPWVIFFSPSGTTSTLPLVRELQTKKKVLVGSIGPTTKEFLLENGIRCDVMAAKPDSDHLYREIANFNESEV</sequence>
<dbReference type="Proteomes" id="UP000095009">
    <property type="component" value="Unassembled WGS sequence"/>
</dbReference>
<reference evidence="2 3" key="1">
    <citation type="journal article" date="2016" name="Proc. Natl. Acad. Sci. U.S.A.">
        <title>Comparative genomics of biotechnologically important yeasts.</title>
        <authorList>
            <person name="Riley R."/>
            <person name="Haridas S."/>
            <person name="Wolfe K.H."/>
            <person name="Lopes M.R."/>
            <person name="Hittinger C.T."/>
            <person name="Goeker M."/>
            <person name="Salamov A.A."/>
            <person name="Wisecaver J.H."/>
            <person name="Long T.M."/>
            <person name="Calvey C.H."/>
            <person name="Aerts A.L."/>
            <person name="Barry K.W."/>
            <person name="Choi C."/>
            <person name="Clum A."/>
            <person name="Coughlan A.Y."/>
            <person name="Deshpande S."/>
            <person name="Douglass A.P."/>
            <person name="Hanson S.J."/>
            <person name="Klenk H.-P."/>
            <person name="LaButti K.M."/>
            <person name="Lapidus A."/>
            <person name="Lindquist E.A."/>
            <person name="Lipzen A.M."/>
            <person name="Meier-Kolthoff J.P."/>
            <person name="Ohm R.A."/>
            <person name="Otillar R.P."/>
            <person name="Pangilinan J.L."/>
            <person name="Peng Y."/>
            <person name="Rokas A."/>
            <person name="Rosa C.A."/>
            <person name="Scheuner C."/>
            <person name="Sibirny A.A."/>
            <person name="Slot J.C."/>
            <person name="Stielow J.B."/>
            <person name="Sun H."/>
            <person name="Kurtzman C.P."/>
            <person name="Blackwell M."/>
            <person name="Grigoriev I.V."/>
            <person name="Jeffries T.W."/>
        </authorList>
    </citation>
    <scope>NUCLEOTIDE SEQUENCE [LARGE SCALE GENOMIC DNA]</scope>
    <source>
        <strain evidence="2 3">DSM 6958</strain>
    </source>
</reference>
<dbReference type="GO" id="GO:0006782">
    <property type="term" value="P:protoporphyrinogen IX biosynthetic process"/>
    <property type="evidence" value="ECO:0007669"/>
    <property type="project" value="UniProtKB-UniPathway"/>
</dbReference>
<dbReference type="GO" id="GO:0006780">
    <property type="term" value="P:uroporphyrinogen III biosynthetic process"/>
    <property type="evidence" value="ECO:0007669"/>
    <property type="project" value="InterPro"/>
</dbReference>
<dbReference type="Gene3D" id="3.40.50.10090">
    <property type="match status" value="2"/>
</dbReference>
<dbReference type="STRING" id="857566.A0A1E3PER6"/>
<dbReference type="SUPFAM" id="SSF69618">
    <property type="entry name" value="HemD-like"/>
    <property type="match status" value="1"/>
</dbReference>
<dbReference type="CDD" id="cd06578">
    <property type="entry name" value="HemD"/>
    <property type="match status" value="1"/>
</dbReference>
<dbReference type="InterPro" id="IPR039793">
    <property type="entry name" value="UROS/Hem4"/>
</dbReference>
<name>A0A1E3PER6_9ASCO</name>
<dbReference type="UniPathway" id="UPA00251">
    <property type="reaction ID" value="UER00320"/>
</dbReference>
<evidence type="ECO:0000313" key="3">
    <source>
        <dbReference type="Proteomes" id="UP000095009"/>
    </source>
</evidence>